<evidence type="ECO:0000256" key="4">
    <source>
        <dbReference type="PROSITE-ProRule" id="PRU00473"/>
    </source>
</evidence>
<organism evidence="8 9">
    <name type="scientific">Labrys monachus</name>
    <dbReference type="NCBI Taxonomy" id="217067"/>
    <lineage>
        <taxon>Bacteria</taxon>
        <taxon>Pseudomonadati</taxon>
        <taxon>Pseudomonadota</taxon>
        <taxon>Alphaproteobacteria</taxon>
        <taxon>Hyphomicrobiales</taxon>
        <taxon>Xanthobacteraceae</taxon>
        <taxon>Labrys</taxon>
    </lineage>
</organism>
<dbReference type="InterPro" id="IPR050330">
    <property type="entry name" value="Bact_OuterMem_StrucFunc"/>
</dbReference>
<dbReference type="InterPro" id="IPR006664">
    <property type="entry name" value="OMP_bac"/>
</dbReference>
<comment type="caution">
    <text evidence="8">The sequence shown here is derived from an EMBL/GenBank/DDBJ whole genome shotgun (WGS) entry which is preliminary data.</text>
</comment>
<dbReference type="PROSITE" id="PS51123">
    <property type="entry name" value="OMPA_2"/>
    <property type="match status" value="1"/>
</dbReference>
<evidence type="ECO:0000313" key="9">
    <source>
        <dbReference type="Proteomes" id="UP001237448"/>
    </source>
</evidence>
<dbReference type="PANTHER" id="PTHR30329:SF21">
    <property type="entry name" value="LIPOPROTEIN YIAD-RELATED"/>
    <property type="match status" value="1"/>
</dbReference>
<protein>
    <submittedName>
        <fullName evidence="8">Outer membrane protein OmpA-like peptidoglycan-associated protein</fullName>
    </submittedName>
</protein>
<feature type="signal peptide" evidence="6">
    <location>
        <begin position="1"/>
        <end position="31"/>
    </location>
</feature>
<evidence type="ECO:0000256" key="2">
    <source>
        <dbReference type="ARBA" id="ARBA00023136"/>
    </source>
</evidence>
<name>A0ABU0F7P0_9HYPH</name>
<dbReference type="Gene3D" id="3.30.1330.60">
    <property type="entry name" value="OmpA-like domain"/>
    <property type="match status" value="1"/>
</dbReference>
<accession>A0ABU0F7P0</accession>
<feature type="compositionally biased region" description="Low complexity" evidence="5">
    <location>
        <begin position="94"/>
        <end position="107"/>
    </location>
</feature>
<sequence>MTLRKRLFSVAGTLLLAVSPTALVLAQDAQAPTSAVETPAIPQPRKKADTEGRQNPKDNAPPASKQESSPPAAPAETPKAPQPPPSADHEASTPGARPAGPKAPDAAPAREPDAAAPAKPRKPQQPSAADHEASTPGAKPPAPTAGGKDGGKAESAPAAAEEAARPAAPKAPEAAPAREPDVAAPAKPRKPQQPSAGQPREDQTPSVAGRPPEGGPAAELLRDQRPASQLSDDDLRQRLLDSRRLLADPALSPSQRDMLHQRMQSIRQEFQRRQAGTADTAAPPRNRPAAEAPPASADDGRPKTPSSRAAADPAAEQRALGLLADGTPFDHMSDQALRQRLGVYRGALAAGNLSPSTERGLIQRLNAAREALRGRVAEEEDGGPLPGDGRAKAVPIRPGWDPQFGRPQFHLGSPRPQDIPAILADRRPSALLTLDQLNRRILVFRDAATDQRYSPEDRDAFGQYLQSDRNELRSRLLNDRGQRSNRIQRATSGGRLHLDVDIAPRGGPRAQSIWAAEVGDDQIEQQFAARPLQPLQRRFPRAALLADPEMVMEQPFIRRAIPSVELDTIHFGFNEAFIREEEVSHLDRIGRIIERIVAAHPDEVFVIEGNTDAVGDDAYNLALSKKRAEAVKQALTQYYVIAPRNLVTAGLGERYLKIPTEDPEQENRRVTLRRITPVLQD</sequence>
<proteinExistence type="predicted"/>
<evidence type="ECO:0000256" key="6">
    <source>
        <dbReference type="SAM" id="SignalP"/>
    </source>
</evidence>
<comment type="subcellular location">
    <subcellularLocation>
        <location evidence="1">Cell outer membrane</location>
    </subcellularLocation>
</comment>
<evidence type="ECO:0000256" key="5">
    <source>
        <dbReference type="SAM" id="MobiDB-lite"/>
    </source>
</evidence>
<evidence type="ECO:0000256" key="1">
    <source>
        <dbReference type="ARBA" id="ARBA00004442"/>
    </source>
</evidence>
<dbReference type="InterPro" id="IPR036737">
    <property type="entry name" value="OmpA-like_sf"/>
</dbReference>
<feature type="compositionally biased region" description="Low complexity" evidence="5">
    <location>
        <begin position="114"/>
        <end position="128"/>
    </location>
</feature>
<reference evidence="8 9" key="1">
    <citation type="submission" date="2023-07" db="EMBL/GenBank/DDBJ databases">
        <title>Genomic Encyclopedia of Type Strains, Phase IV (KMG-IV): sequencing the most valuable type-strain genomes for metagenomic binning, comparative biology and taxonomic classification.</title>
        <authorList>
            <person name="Goeker M."/>
        </authorList>
    </citation>
    <scope>NUCLEOTIDE SEQUENCE [LARGE SCALE GENOMIC DNA]</scope>
    <source>
        <strain evidence="8 9">DSM 5896</strain>
    </source>
</reference>
<dbReference type="EMBL" id="JAUSVK010000001">
    <property type="protein sequence ID" value="MDQ0390626.1"/>
    <property type="molecule type" value="Genomic_DNA"/>
</dbReference>
<feature type="compositionally biased region" description="Basic and acidic residues" evidence="5">
    <location>
        <begin position="46"/>
        <end position="56"/>
    </location>
</feature>
<feature type="compositionally biased region" description="Low complexity" evidence="5">
    <location>
        <begin position="153"/>
        <end position="175"/>
    </location>
</feature>
<dbReference type="SUPFAM" id="SSF103088">
    <property type="entry name" value="OmpA-like"/>
    <property type="match status" value="1"/>
</dbReference>
<feature type="chain" id="PRO_5046313891" evidence="6">
    <location>
        <begin position="32"/>
        <end position="681"/>
    </location>
</feature>
<feature type="domain" description="OmpA-like" evidence="7">
    <location>
        <begin position="558"/>
        <end position="681"/>
    </location>
</feature>
<feature type="compositionally biased region" description="Low complexity" evidence="5">
    <location>
        <begin position="278"/>
        <end position="297"/>
    </location>
</feature>
<dbReference type="InterPro" id="IPR006665">
    <property type="entry name" value="OmpA-like"/>
</dbReference>
<feature type="compositionally biased region" description="Basic and acidic residues" evidence="5">
    <location>
        <begin position="233"/>
        <end position="246"/>
    </location>
</feature>
<evidence type="ECO:0000256" key="3">
    <source>
        <dbReference type="ARBA" id="ARBA00023237"/>
    </source>
</evidence>
<dbReference type="RefSeq" id="WP_307421927.1">
    <property type="nucleotide sequence ID" value="NZ_JAUSVK010000001.1"/>
</dbReference>
<evidence type="ECO:0000259" key="7">
    <source>
        <dbReference type="PROSITE" id="PS51123"/>
    </source>
</evidence>
<feature type="compositionally biased region" description="Low complexity" evidence="5">
    <location>
        <begin position="182"/>
        <end position="196"/>
    </location>
</feature>
<keyword evidence="6" id="KW-0732">Signal</keyword>
<dbReference type="CDD" id="cd07185">
    <property type="entry name" value="OmpA_C-like"/>
    <property type="match status" value="1"/>
</dbReference>
<keyword evidence="3" id="KW-0998">Cell outer membrane</keyword>
<dbReference type="Proteomes" id="UP001237448">
    <property type="component" value="Unassembled WGS sequence"/>
</dbReference>
<feature type="compositionally biased region" description="Low complexity" evidence="5">
    <location>
        <begin position="60"/>
        <end position="79"/>
    </location>
</feature>
<dbReference type="PANTHER" id="PTHR30329">
    <property type="entry name" value="STATOR ELEMENT OF FLAGELLAR MOTOR COMPLEX"/>
    <property type="match status" value="1"/>
</dbReference>
<keyword evidence="2 4" id="KW-0472">Membrane</keyword>
<gene>
    <name evidence="8" type="ORF">J3R73_000418</name>
</gene>
<feature type="region of interest" description="Disordered" evidence="5">
    <location>
        <begin position="28"/>
        <end position="314"/>
    </location>
</feature>
<dbReference type="Pfam" id="PF00691">
    <property type="entry name" value="OmpA"/>
    <property type="match status" value="1"/>
</dbReference>
<dbReference type="PRINTS" id="PR01021">
    <property type="entry name" value="OMPADOMAIN"/>
</dbReference>
<evidence type="ECO:0000313" key="8">
    <source>
        <dbReference type="EMBL" id="MDQ0390626.1"/>
    </source>
</evidence>
<keyword evidence="9" id="KW-1185">Reference proteome</keyword>